<comment type="caution">
    <text evidence="2">The sequence shown here is derived from an EMBL/GenBank/DDBJ whole genome shotgun (WGS) entry which is preliminary data.</text>
</comment>
<protein>
    <submittedName>
        <fullName evidence="2">Uncharacterized protein</fullName>
    </submittedName>
</protein>
<evidence type="ECO:0000313" key="2">
    <source>
        <dbReference type="EMBL" id="KAK4007382.1"/>
    </source>
</evidence>
<accession>A0ABQ9Z3B5</accession>
<sequence>MKDDNAIQKVSIMPTFLRLVIKINVHRLKSAAVAAALSLSLALNKVMGYETRSSSIDYSTKNGKNTEQTKKRKPEKNLSEESSCPDDYESEKSSDKEDERPKTPTKKRTDISEKNNSDSWAVARTLLRKAVEKYDINTETDSARTSKRKRTPKIPYSPNQSSADGEDSDDKTDSAQGEKQKRKISNQAKKLKLTARSQKPKKDECRDFSPLRDFDDLSNSENGEETDVPLKKQTNKVQSTTTHSDQSYTNEKDEPLMEDISNQDLKK</sequence>
<dbReference type="Proteomes" id="UP001234178">
    <property type="component" value="Unassembled WGS sequence"/>
</dbReference>
<name>A0ABQ9Z3B5_9CRUS</name>
<reference evidence="2 3" key="1">
    <citation type="journal article" date="2023" name="Nucleic Acids Res.">
        <title>The hologenome of Daphnia magna reveals possible DNA methylation and microbiome-mediated evolution of the host genome.</title>
        <authorList>
            <person name="Chaturvedi A."/>
            <person name="Li X."/>
            <person name="Dhandapani V."/>
            <person name="Marshall H."/>
            <person name="Kissane S."/>
            <person name="Cuenca-Cambronero M."/>
            <person name="Asole G."/>
            <person name="Calvet F."/>
            <person name="Ruiz-Romero M."/>
            <person name="Marangio P."/>
            <person name="Guigo R."/>
            <person name="Rago D."/>
            <person name="Mirbahai L."/>
            <person name="Eastwood N."/>
            <person name="Colbourne J.K."/>
            <person name="Zhou J."/>
            <person name="Mallon E."/>
            <person name="Orsini L."/>
        </authorList>
    </citation>
    <scope>NUCLEOTIDE SEQUENCE [LARGE SCALE GENOMIC DNA]</scope>
    <source>
        <strain evidence="2">LRV0_1</strain>
    </source>
</reference>
<feature type="region of interest" description="Disordered" evidence="1">
    <location>
        <begin position="55"/>
        <end position="267"/>
    </location>
</feature>
<feature type="compositionally biased region" description="Basic and acidic residues" evidence="1">
    <location>
        <begin position="129"/>
        <end position="144"/>
    </location>
</feature>
<feature type="compositionally biased region" description="Polar residues" evidence="1">
    <location>
        <begin position="235"/>
        <end position="249"/>
    </location>
</feature>
<feature type="compositionally biased region" description="Basic residues" evidence="1">
    <location>
        <begin position="180"/>
        <end position="193"/>
    </location>
</feature>
<proteinExistence type="predicted"/>
<gene>
    <name evidence="2" type="ORF">OUZ56_012539</name>
</gene>
<dbReference type="EMBL" id="JAOYFB010000002">
    <property type="protein sequence ID" value="KAK4007382.1"/>
    <property type="molecule type" value="Genomic_DNA"/>
</dbReference>
<feature type="compositionally biased region" description="Acidic residues" evidence="1">
    <location>
        <begin position="216"/>
        <end position="227"/>
    </location>
</feature>
<organism evidence="2 3">
    <name type="scientific">Daphnia magna</name>
    <dbReference type="NCBI Taxonomy" id="35525"/>
    <lineage>
        <taxon>Eukaryota</taxon>
        <taxon>Metazoa</taxon>
        <taxon>Ecdysozoa</taxon>
        <taxon>Arthropoda</taxon>
        <taxon>Crustacea</taxon>
        <taxon>Branchiopoda</taxon>
        <taxon>Diplostraca</taxon>
        <taxon>Cladocera</taxon>
        <taxon>Anomopoda</taxon>
        <taxon>Daphniidae</taxon>
        <taxon>Daphnia</taxon>
    </lineage>
</organism>
<feature type="compositionally biased region" description="Basic and acidic residues" evidence="1">
    <location>
        <begin position="90"/>
        <end position="116"/>
    </location>
</feature>
<feature type="compositionally biased region" description="Polar residues" evidence="1">
    <location>
        <begin position="55"/>
        <end position="66"/>
    </location>
</feature>
<keyword evidence="3" id="KW-1185">Reference proteome</keyword>
<evidence type="ECO:0000313" key="3">
    <source>
        <dbReference type="Proteomes" id="UP001234178"/>
    </source>
</evidence>
<feature type="compositionally biased region" description="Basic and acidic residues" evidence="1">
    <location>
        <begin position="200"/>
        <end position="215"/>
    </location>
</feature>
<evidence type="ECO:0000256" key="1">
    <source>
        <dbReference type="SAM" id="MobiDB-lite"/>
    </source>
</evidence>